<dbReference type="GO" id="GO:0003677">
    <property type="term" value="F:DNA binding"/>
    <property type="evidence" value="ECO:0007669"/>
    <property type="project" value="InterPro"/>
</dbReference>
<organism evidence="1 2">
    <name type="scientific">Paramuricea clavata</name>
    <name type="common">Red gorgonian</name>
    <name type="synonym">Violescent sea-whip</name>
    <dbReference type="NCBI Taxonomy" id="317549"/>
    <lineage>
        <taxon>Eukaryota</taxon>
        <taxon>Metazoa</taxon>
        <taxon>Cnidaria</taxon>
        <taxon>Anthozoa</taxon>
        <taxon>Octocorallia</taxon>
        <taxon>Malacalcyonacea</taxon>
        <taxon>Plexauridae</taxon>
        <taxon>Paramuricea</taxon>
    </lineage>
</organism>
<dbReference type="Proteomes" id="UP001152795">
    <property type="component" value="Unassembled WGS sequence"/>
</dbReference>
<dbReference type="InterPro" id="IPR011010">
    <property type="entry name" value="DNA_brk_join_enz"/>
</dbReference>
<dbReference type="OrthoDB" id="10065968at2759"/>
<dbReference type="Gene3D" id="1.10.150.130">
    <property type="match status" value="1"/>
</dbReference>
<dbReference type="InterPro" id="IPR052925">
    <property type="entry name" value="Phage_Integrase-like_Recomb"/>
</dbReference>
<proteinExistence type="predicted"/>
<reference evidence="1" key="1">
    <citation type="submission" date="2020-04" db="EMBL/GenBank/DDBJ databases">
        <authorList>
            <person name="Alioto T."/>
            <person name="Alioto T."/>
            <person name="Gomez Garrido J."/>
        </authorList>
    </citation>
    <scope>NUCLEOTIDE SEQUENCE</scope>
    <source>
        <strain evidence="1">A484AB</strain>
    </source>
</reference>
<dbReference type="SUPFAM" id="SSF47823">
    <property type="entry name" value="lambda integrase-like, N-terminal domain"/>
    <property type="match status" value="1"/>
</dbReference>
<dbReference type="AlphaFoldDB" id="A0A7D9DGV3"/>
<protein>
    <submittedName>
        <fullName evidence="1">Retrovirus-related Pol poly from transposon 412</fullName>
    </submittedName>
</protein>
<dbReference type="Gene3D" id="1.10.443.10">
    <property type="entry name" value="Intergrase catalytic core"/>
    <property type="match status" value="1"/>
</dbReference>
<accession>A0A7D9DGV3</accession>
<dbReference type="InterPro" id="IPR013762">
    <property type="entry name" value="Integrase-like_cat_sf"/>
</dbReference>
<evidence type="ECO:0000313" key="2">
    <source>
        <dbReference type="Proteomes" id="UP001152795"/>
    </source>
</evidence>
<dbReference type="PANTHER" id="PTHR34605">
    <property type="entry name" value="PHAGE_INTEGRASE DOMAIN-CONTAINING PROTEIN"/>
    <property type="match status" value="1"/>
</dbReference>
<comment type="caution">
    <text evidence="1">The sequence shown here is derived from an EMBL/GenBank/DDBJ whole genome shotgun (WGS) entry which is preliminary data.</text>
</comment>
<dbReference type="GO" id="GO:0015074">
    <property type="term" value="P:DNA integration"/>
    <property type="evidence" value="ECO:0007669"/>
    <property type="project" value="InterPro"/>
</dbReference>
<dbReference type="GO" id="GO:0006310">
    <property type="term" value="P:DNA recombination"/>
    <property type="evidence" value="ECO:0007669"/>
    <property type="project" value="InterPro"/>
</dbReference>
<evidence type="ECO:0000313" key="1">
    <source>
        <dbReference type="EMBL" id="CAB3985436.1"/>
    </source>
</evidence>
<dbReference type="InterPro" id="IPR010998">
    <property type="entry name" value="Integrase_recombinase_N"/>
</dbReference>
<keyword evidence="2" id="KW-1185">Reference proteome</keyword>
<dbReference type="EMBL" id="CACRXK020000872">
    <property type="protein sequence ID" value="CAB3985436.1"/>
    <property type="molecule type" value="Genomic_DNA"/>
</dbReference>
<dbReference type="PANTHER" id="PTHR34605:SF3">
    <property type="entry name" value="P CELL-TYPE AGGLUTINATION PROTEIN MAP4-LIKE-RELATED"/>
    <property type="match status" value="1"/>
</dbReference>
<gene>
    <name evidence="1" type="ORF">PACLA_8A076553</name>
</gene>
<dbReference type="SUPFAM" id="SSF56349">
    <property type="entry name" value="DNA breaking-rejoining enzymes"/>
    <property type="match status" value="1"/>
</dbReference>
<name>A0A7D9DGV3_PARCT</name>
<sequence length="375" mass="42182">MPYSQPTVDNLRGDIQHYINLSIASSTKQTYSAGEKRYIDFVTMFKQQSLEQCLPATEAILTEFVAFLAKSIKYASIKTYLAAVRHLHMRRGLQLNLPKMQQLQLVLRGIKRSHGDQSRVRLPITIHHLRLFHLMLAIPSTQNYESLMIWAAMTLAFFGFLRLGELTCNTKFNPEVHLMLENLYFAPGVGQGNPEFMTVEIKVSKTDPFRLGQTITVGASNSPLCPVLAMKKYLLVRKTTGGPLFVHVSGKPLTKQTLTAETRILLNQAGLNASHYAGHSYRIGAATTAASANLLAWLIKTLGRWSSDCYERYIRIPSFTLSKASNSMSRIGFFKKAASGFMPWLEICDSQRFVMQAHAPSVRHVNEHIEKLEST</sequence>